<keyword evidence="1" id="KW-0472">Membrane</keyword>
<accession>A0A350H7T9</accession>
<comment type="caution">
    <text evidence="3">The sequence shown here is derived from an EMBL/GenBank/DDBJ whole genome shotgun (WGS) entry which is preliminary data.</text>
</comment>
<feature type="transmembrane region" description="Helical" evidence="1">
    <location>
        <begin position="57"/>
        <end position="78"/>
    </location>
</feature>
<protein>
    <submittedName>
        <fullName evidence="3">Uncharacterized protein</fullName>
    </submittedName>
</protein>
<keyword evidence="1" id="KW-1133">Transmembrane helix</keyword>
<feature type="chain" id="PRO_5016949406" evidence="2">
    <location>
        <begin position="21"/>
        <end position="168"/>
    </location>
</feature>
<dbReference type="Proteomes" id="UP000264062">
    <property type="component" value="Unassembled WGS sequence"/>
</dbReference>
<sequence length="168" mass="18879">MFRKIIIVFLIIALNFTTFADEIDDNSGVDLFKKKEEAPVEKKYTEPGFDCLGGETLLIRVLGFSSIAVGHIISYMMYRNDENNADFELYFIAPVFIAFLAGTGIIAIKSLFDVNRYNKPQSEVLKEGIMLAMNYYTGCLGALLIEGGLLVVIVFLFILFLISFGVFR</sequence>
<evidence type="ECO:0000313" key="4">
    <source>
        <dbReference type="Proteomes" id="UP000264062"/>
    </source>
</evidence>
<dbReference type="EMBL" id="DMZY01000007">
    <property type="protein sequence ID" value="HAV91605.1"/>
    <property type="molecule type" value="Genomic_DNA"/>
</dbReference>
<feature type="signal peptide" evidence="2">
    <location>
        <begin position="1"/>
        <end position="20"/>
    </location>
</feature>
<gene>
    <name evidence="3" type="ORF">DCW38_00225</name>
</gene>
<keyword evidence="1" id="KW-0812">Transmembrane</keyword>
<proteinExistence type="predicted"/>
<feature type="transmembrane region" description="Helical" evidence="1">
    <location>
        <begin position="90"/>
        <end position="112"/>
    </location>
</feature>
<evidence type="ECO:0000256" key="1">
    <source>
        <dbReference type="SAM" id="Phobius"/>
    </source>
</evidence>
<dbReference type="AlphaFoldDB" id="A0A350H7T9"/>
<name>A0A350H7T9_UNCW3</name>
<reference evidence="3 4" key="1">
    <citation type="journal article" date="2018" name="Nat. Biotechnol.">
        <title>A standardized bacterial taxonomy based on genome phylogeny substantially revises the tree of life.</title>
        <authorList>
            <person name="Parks D.H."/>
            <person name="Chuvochina M."/>
            <person name="Waite D.W."/>
            <person name="Rinke C."/>
            <person name="Skarshewski A."/>
            <person name="Chaumeil P.A."/>
            <person name="Hugenholtz P."/>
        </authorList>
    </citation>
    <scope>NUCLEOTIDE SEQUENCE [LARGE SCALE GENOMIC DNA]</scope>
    <source>
        <strain evidence="3">UBA9956</strain>
    </source>
</reference>
<keyword evidence="2" id="KW-0732">Signal</keyword>
<organism evidence="3 4">
    <name type="scientific">candidate division WOR-3 bacterium</name>
    <dbReference type="NCBI Taxonomy" id="2052148"/>
    <lineage>
        <taxon>Bacteria</taxon>
        <taxon>Bacteria division WOR-3</taxon>
    </lineage>
</organism>
<evidence type="ECO:0000313" key="3">
    <source>
        <dbReference type="EMBL" id="HAV91605.1"/>
    </source>
</evidence>
<feature type="transmembrane region" description="Helical" evidence="1">
    <location>
        <begin position="135"/>
        <end position="167"/>
    </location>
</feature>
<evidence type="ECO:0000256" key="2">
    <source>
        <dbReference type="SAM" id="SignalP"/>
    </source>
</evidence>